<organism evidence="1 2">
    <name type="scientific">Fusarium gaditjirri</name>
    <dbReference type="NCBI Taxonomy" id="282569"/>
    <lineage>
        <taxon>Eukaryota</taxon>
        <taxon>Fungi</taxon>
        <taxon>Dikarya</taxon>
        <taxon>Ascomycota</taxon>
        <taxon>Pezizomycotina</taxon>
        <taxon>Sordariomycetes</taxon>
        <taxon>Hypocreomycetidae</taxon>
        <taxon>Hypocreales</taxon>
        <taxon>Nectriaceae</taxon>
        <taxon>Fusarium</taxon>
        <taxon>Fusarium nisikadoi species complex</taxon>
    </lineage>
</organism>
<dbReference type="SUPFAM" id="SSF53383">
    <property type="entry name" value="PLP-dependent transferases"/>
    <property type="match status" value="1"/>
</dbReference>
<dbReference type="Proteomes" id="UP000604273">
    <property type="component" value="Unassembled WGS sequence"/>
</dbReference>
<evidence type="ECO:0000313" key="1">
    <source>
        <dbReference type="EMBL" id="KAF4947348.1"/>
    </source>
</evidence>
<sequence>MNQNDQHAVVSLFPRLYHSTQSNLTTHPPLPSNEGYNHALANVHPELTDNGLGFEKTVHHLATDIIPGFNGGGISPHHYGFVIGGVTPIAAVADNVVTLYDQNLPLHMDGLTVATSVENSALDHLLQLFDLSPSAWQAKIFTTGATASNIPGLACGTEFILRKSLQKIPVGAESGATLGELGLLQMASLAGAQAVQILSPMPHSSLSKAAGIIGLGRAAVKLAGRSTEPWRIDIEIVEQELKKQPSVLSIVVLSCEEVNTGRFSTYSYAEMQRIRQLCDNYNLV</sequence>
<dbReference type="Gene3D" id="3.40.640.10">
    <property type="entry name" value="Type I PLP-dependent aspartate aminotransferase-like (Major domain)"/>
    <property type="match status" value="1"/>
</dbReference>
<gene>
    <name evidence="1" type="ORF">FGADI_10481</name>
</gene>
<name>A0A8H4SXE3_9HYPO</name>
<proteinExistence type="predicted"/>
<dbReference type="OrthoDB" id="2161780at2759"/>
<comment type="caution">
    <text evidence="1">The sequence shown here is derived from an EMBL/GenBank/DDBJ whole genome shotgun (WGS) entry which is preliminary data.</text>
</comment>
<dbReference type="InterPro" id="IPR015424">
    <property type="entry name" value="PyrdxlP-dep_Trfase"/>
</dbReference>
<reference evidence="1" key="2">
    <citation type="submission" date="2020-05" db="EMBL/GenBank/DDBJ databases">
        <authorList>
            <person name="Kim H.-S."/>
            <person name="Proctor R.H."/>
            <person name="Brown D.W."/>
        </authorList>
    </citation>
    <scope>NUCLEOTIDE SEQUENCE</scope>
    <source>
        <strain evidence="1">NRRL 45417</strain>
    </source>
</reference>
<keyword evidence="2" id="KW-1185">Reference proteome</keyword>
<dbReference type="EMBL" id="JABFAI010000289">
    <property type="protein sequence ID" value="KAF4947348.1"/>
    <property type="molecule type" value="Genomic_DNA"/>
</dbReference>
<accession>A0A8H4SXE3</accession>
<reference evidence="1" key="1">
    <citation type="journal article" date="2020" name="BMC Genomics">
        <title>Correction to: Identification and distribution of gene clusters required for synthesis of sphingolipid metabolism inhibitors in diverse species of the filamentous fungus Fusarium.</title>
        <authorList>
            <person name="Kim H.S."/>
            <person name="Lohmar J.M."/>
            <person name="Busman M."/>
            <person name="Brown D.W."/>
            <person name="Naumann T.A."/>
            <person name="Divon H.H."/>
            <person name="Lysoe E."/>
            <person name="Uhlig S."/>
            <person name="Proctor R.H."/>
        </authorList>
    </citation>
    <scope>NUCLEOTIDE SEQUENCE</scope>
    <source>
        <strain evidence="1">NRRL 45417</strain>
    </source>
</reference>
<protein>
    <submittedName>
        <fullName evidence="1">Uncharacterized protein</fullName>
    </submittedName>
</protein>
<dbReference type="AlphaFoldDB" id="A0A8H4SXE3"/>
<evidence type="ECO:0000313" key="2">
    <source>
        <dbReference type="Proteomes" id="UP000604273"/>
    </source>
</evidence>
<dbReference type="InterPro" id="IPR015421">
    <property type="entry name" value="PyrdxlP-dep_Trfase_major"/>
</dbReference>